<evidence type="ECO:0000313" key="1">
    <source>
        <dbReference type="EMBL" id="KAF2482739.1"/>
    </source>
</evidence>
<evidence type="ECO:0000313" key="2">
    <source>
        <dbReference type="Proteomes" id="UP000799767"/>
    </source>
</evidence>
<protein>
    <submittedName>
        <fullName evidence="1">Uncharacterized protein</fullName>
    </submittedName>
</protein>
<dbReference type="AlphaFoldDB" id="A0A6A6PRM7"/>
<name>A0A6A6PRM7_9PEZI</name>
<dbReference type="Proteomes" id="UP000799767">
    <property type="component" value="Unassembled WGS sequence"/>
</dbReference>
<proteinExistence type="predicted"/>
<gene>
    <name evidence="1" type="ORF">BDY17DRAFT_165384</name>
</gene>
<dbReference type="EMBL" id="MU001636">
    <property type="protein sequence ID" value="KAF2482739.1"/>
    <property type="molecule type" value="Genomic_DNA"/>
</dbReference>
<reference evidence="1" key="1">
    <citation type="journal article" date="2020" name="Stud. Mycol.">
        <title>101 Dothideomycetes genomes: a test case for predicting lifestyles and emergence of pathogens.</title>
        <authorList>
            <person name="Haridas S."/>
            <person name="Albert R."/>
            <person name="Binder M."/>
            <person name="Bloem J."/>
            <person name="Labutti K."/>
            <person name="Salamov A."/>
            <person name="Andreopoulos B."/>
            <person name="Baker S."/>
            <person name="Barry K."/>
            <person name="Bills G."/>
            <person name="Bluhm B."/>
            <person name="Cannon C."/>
            <person name="Castanera R."/>
            <person name="Culley D."/>
            <person name="Daum C."/>
            <person name="Ezra D."/>
            <person name="Gonzalez J."/>
            <person name="Henrissat B."/>
            <person name="Kuo A."/>
            <person name="Liang C."/>
            <person name="Lipzen A."/>
            <person name="Lutzoni F."/>
            <person name="Magnuson J."/>
            <person name="Mondo S."/>
            <person name="Nolan M."/>
            <person name="Ohm R."/>
            <person name="Pangilinan J."/>
            <person name="Park H.-J."/>
            <person name="Ramirez L."/>
            <person name="Alfaro M."/>
            <person name="Sun H."/>
            <person name="Tritt A."/>
            <person name="Yoshinaga Y."/>
            <person name="Zwiers L.-H."/>
            <person name="Turgeon B."/>
            <person name="Goodwin S."/>
            <person name="Spatafora J."/>
            <person name="Crous P."/>
            <person name="Grigoriev I."/>
        </authorList>
    </citation>
    <scope>NUCLEOTIDE SEQUENCE</scope>
    <source>
        <strain evidence="1">CBS 113389</strain>
    </source>
</reference>
<keyword evidence="2" id="KW-1185">Reference proteome</keyword>
<dbReference type="GeneID" id="54470759"/>
<dbReference type="OrthoDB" id="5288318at2759"/>
<accession>A0A6A6PRM7</accession>
<dbReference type="RefSeq" id="XP_033589309.1">
    <property type="nucleotide sequence ID" value="XM_033729757.1"/>
</dbReference>
<sequence>MQRTLRCRNEPVELGARLGKALTASVQQWRACGSQRITSGRVGTCARDQVGECRRCGDAVCRNCVMKPPSARDIKGRHRRLCRTCMKCPIQRLTVTNAVVADDEHESLPTRYSREPCACEHQGVWICEPCGQLLRSANTTYLRGWAWRARYSACGGVGAGLGEGNEGVECGRGSNCLDARIIVNEIECDADELAAHEGLIESAADGGCRHHWAGNSYNTHEIVGLGGKVKKKIKKKVRVGAIVKEYEDERVAGKVLRREQDGANRSWCGWCLRVVVGKKDVEQASGSSDSVDSVDSLSTL</sequence>
<organism evidence="1 2">
    <name type="scientific">Neohortaea acidophila</name>
    <dbReference type="NCBI Taxonomy" id="245834"/>
    <lineage>
        <taxon>Eukaryota</taxon>
        <taxon>Fungi</taxon>
        <taxon>Dikarya</taxon>
        <taxon>Ascomycota</taxon>
        <taxon>Pezizomycotina</taxon>
        <taxon>Dothideomycetes</taxon>
        <taxon>Dothideomycetidae</taxon>
        <taxon>Mycosphaerellales</taxon>
        <taxon>Teratosphaeriaceae</taxon>
        <taxon>Neohortaea</taxon>
    </lineage>
</organism>